<evidence type="ECO:0000313" key="8">
    <source>
        <dbReference type="Proteomes" id="UP001177023"/>
    </source>
</evidence>
<name>A0AA36G707_9BILA</name>
<evidence type="ECO:0000256" key="1">
    <source>
        <dbReference type="ARBA" id="ARBA00004123"/>
    </source>
</evidence>
<dbReference type="InterPro" id="IPR001766">
    <property type="entry name" value="Fork_head_dom"/>
</dbReference>
<dbReference type="GO" id="GO:0000981">
    <property type="term" value="F:DNA-binding transcription factor activity, RNA polymerase II-specific"/>
    <property type="evidence" value="ECO:0007669"/>
    <property type="project" value="TreeGrafter"/>
</dbReference>
<comment type="caution">
    <text evidence="7">The sequence shown here is derived from an EMBL/GenBank/DDBJ whole genome shotgun (WGS) entry which is preliminary data.</text>
</comment>
<dbReference type="PANTHER" id="PTHR11829:SF380">
    <property type="entry name" value="PROTEIN FORK HEAD"/>
    <property type="match status" value="1"/>
</dbReference>
<dbReference type="PROSITE" id="PS50039">
    <property type="entry name" value="FORK_HEAD_3"/>
    <property type="match status" value="1"/>
</dbReference>
<evidence type="ECO:0000313" key="7">
    <source>
        <dbReference type="EMBL" id="CAJ0582002.1"/>
    </source>
</evidence>
<dbReference type="SUPFAM" id="SSF46785">
    <property type="entry name" value="Winged helix' DNA-binding domain"/>
    <property type="match status" value="1"/>
</dbReference>
<keyword evidence="8" id="KW-1185">Reference proteome</keyword>
<dbReference type="GO" id="GO:0005634">
    <property type="term" value="C:nucleus"/>
    <property type="evidence" value="ECO:0007669"/>
    <property type="project" value="UniProtKB-SubCell"/>
</dbReference>
<dbReference type="InterPro" id="IPR036388">
    <property type="entry name" value="WH-like_DNA-bd_sf"/>
</dbReference>
<feature type="domain" description="Fork-head" evidence="6">
    <location>
        <begin position="104"/>
        <end position="202"/>
    </location>
</feature>
<dbReference type="FunFam" id="1.10.10.10:FF:000042">
    <property type="entry name" value="hepatocyte nuclear factor 3-beta"/>
    <property type="match status" value="1"/>
</dbReference>
<dbReference type="PANTHER" id="PTHR11829">
    <property type="entry name" value="FORKHEAD BOX PROTEIN"/>
    <property type="match status" value="1"/>
</dbReference>
<comment type="subcellular location">
    <subcellularLocation>
        <location evidence="1 4">Nucleus</location>
    </subcellularLocation>
</comment>
<dbReference type="PROSITE" id="PS00658">
    <property type="entry name" value="FORK_HEAD_2"/>
    <property type="match status" value="1"/>
</dbReference>
<dbReference type="Proteomes" id="UP001177023">
    <property type="component" value="Unassembled WGS sequence"/>
</dbReference>
<proteinExistence type="predicted"/>
<sequence length="414" mass="45450">MTTPDYTSVMPSYTYNALSYQTYQNPALNSIGSSAAYTPYPYTNPVNYNGFIANGGVGTLSATTSTTASPTGGRNGQFGGGEQSLTLQELVPKIRRNGGYGHAKPPYSYISLITMAIQRSEQKMMTLSEIYNWIMDLFPYYRQNQQRSGRGWQNSIRHSLSFNDCFVKVPRTPDKPGKGSFWTLHQLCGNMFENGCFLRRQKRFKVQDKERSGKKRTRNNNNNAAAANAAAVQEQLAQQQLMVPQIKEEFEQNELNTSGEKTVDSGIEMKSPAPLTVLSMAGHQVQNGDLGLKLDSSIVTSENSDTVVVSQFNTTSLSSSSLTQPQPTSVISSVGSLGQNAVNPYLGYQMNPSDLQNALPTASFFSIGQLMDGNRSAFDYNAMYNAQLYQAQPDAYASYQNTLYSSTNGSAANL</sequence>
<keyword evidence="3 4" id="KW-0539">Nucleus</keyword>
<feature type="DNA-binding region" description="Fork-head" evidence="4">
    <location>
        <begin position="104"/>
        <end position="202"/>
    </location>
</feature>
<dbReference type="GO" id="GO:0009653">
    <property type="term" value="P:anatomical structure morphogenesis"/>
    <property type="evidence" value="ECO:0007669"/>
    <property type="project" value="TreeGrafter"/>
</dbReference>
<dbReference type="InterPro" id="IPR036390">
    <property type="entry name" value="WH_DNA-bd_sf"/>
</dbReference>
<feature type="non-terminal residue" evidence="7">
    <location>
        <position position="1"/>
    </location>
</feature>
<dbReference type="Gene3D" id="1.10.10.10">
    <property type="entry name" value="Winged helix-like DNA-binding domain superfamily/Winged helix DNA-binding domain"/>
    <property type="match status" value="1"/>
</dbReference>
<dbReference type="PROSITE" id="PS00657">
    <property type="entry name" value="FORK_HEAD_1"/>
    <property type="match status" value="1"/>
</dbReference>
<dbReference type="InterPro" id="IPR018122">
    <property type="entry name" value="TF_fork_head_CS_1"/>
</dbReference>
<accession>A0AA36G707</accession>
<dbReference type="EMBL" id="CATQJA010002664">
    <property type="protein sequence ID" value="CAJ0582002.1"/>
    <property type="molecule type" value="Genomic_DNA"/>
</dbReference>
<evidence type="ECO:0000259" key="6">
    <source>
        <dbReference type="PROSITE" id="PS50039"/>
    </source>
</evidence>
<reference evidence="7" key="1">
    <citation type="submission" date="2023-06" db="EMBL/GenBank/DDBJ databases">
        <authorList>
            <person name="Delattre M."/>
        </authorList>
    </citation>
    <scope>NUCLEOTIDE SEQUENCE</scope>
    <source>
        <strain evidence="7">AF72</strain>
    </source>
</reference>
<keyword evidence="2 4" id="KW-0238">DNA-binding</keyword>
<dbReference type="Pfam" id="PF00250">
    <property type="entry name" value="Forkhead"/>
    <property type="match status" value="1"/>
</dbReference>
<protein>
    <recommendedName>
        <fullName evidence="6">Fork-head domain-containing protein</fullName>
    </recommendedName>
</protein>
<evidence type="ECO:0000256" key="4">
    <source>
        <dbReference type="PROSITE-ProRule" id="PRU00089"/>
    </source>
</evidence>
<organism evidence="7 8">
    <name type="scientific">Mesorhabditis spiculigera</name>
    <dbReference type="NCBI Taxonomy" id="96644"/>
    <lineage>
        <taxon>Eukaryota</taxon>
        <taxon>Metazoa</taxon>
        <taxon>Ecdysozoa</taxon>
        <taxon>Nematoda</taxon>
        <taxon>Chromadorea</taxon>
        <taxon>Rhabditida</taxon>
        <taxon>Rhabditina</taxon>
        <taxon>Rhabditomorpha</taxon>
        <taxon>Rhabditoidea</taxon>
        <taxon>Rhabditidae</taxon>
        <taxon>Mesorhabditinae</taxon>
        <taxon>Mesorhabditis</taxon>
    </lineage>
</organism>
<dbReference type="InterPro" id="IPR050211">
    <property type="entry name" value="FOX_domain-containing"/>
</dbReference>
<dbReference type="GO" id="GO:0030154">
    <property type="term" value="P:cell differentiation"/>
    <property type="evidence" value="ECO:0007669"/>
    <property type="project" value="TreeGrafter"/>
</dbReference>
<feature type="region of interest" description="Disordered" evidence="5">
    <location>
        <begin position="207"/>
        <end position="226"/>
    </location>
</feature>
<gene>
    <name evidence="7" type="ORF">MSPICULIGERA_LOCUS20145</name>
</gene>
<evidence type="ECO:0000256" key="5">
    <source>
        <dbReference type="SAM" id="MobiDB-lite"/>
    </source>
</evidence>
<dbReference type="GO" id="GO:0000978">
    <property type="term" value="F:RNA polymerase II cis-regulatory region sequence-specific DNA binding"/>
    <property type="evidence" value="ECO:0007669"/>
    <property type="project" value="TreeGrafter"/>
</dbReference>
<dbReference type="InterPro" id="IPR030456">
    <property type="entry name" value="TF_fork_head_CS_2"/>
</dbReference>
<dbReference type="SMART" id="SM00339">
    <property type="entry name" value="FH"/>
    <property type="match status" value="1"/>
</dbReference>
<dbReference type="AlphaFoldDB" id="A0AA36G707"/>
<evidence type="ECO:0000256" key="2">
    <source>
        <dbReference type="ARBA" id="ARBA00023125"/>
    </source>
</evidence>
<evidence type="ECO:0000256" key="3">
    <source>
        <dbReference type="ARBA" id="ARBA00023242"/>
    </source>
</evidence>
<dbReference type="PRINTS" id="PR00053">
    <property type="entry name" value="FORKHEAD"/>
</dbReference>